<gene>
    <name evidence="11" type="primary">galE</name>
    <name evidence="11" type="ORF">P3W24_07840</name>
</gene>
<dbReference type="EMBL" id="JARJJS010000002">
    <property type="protein sequence ID" value="MDF4024869.1"/>
    <property type="molecule type" value="Genomic_DNA"/>
</dbReference>
<evidence type="ECO:0000313" key="11">
    <source>
        <dbReference type="EMBL" id="MDF4024869.1"/>
    </source>
</evidence>
<keyword evidence="12" id="KW-1185">Reference proteome</keyword>
<dbReference type="EC" id="5.1.3.2" evidence="5 9"/>
<accession>A0ABT6BA73</accession>
<evidence type="ECO:0000313" key="12">
    <source>
        <dbReference type="Proteomes" id="UP001528850"/>
    </source>
</evidence>
<evidence type="ECO:0000256" key="8">
    <source>
        <dbReference type="ARBA" id="ARBA00023235"/>
    </source>
</evidence>
<keyword evidence="8 9" id="KW-0413">Isomerase</keyword>
<keyword evidence="9" id="KW-0119">Carbohydrate metabolism</keyword>
<evidence type="ECO:0000256" key="6">
    <source>
        <dbReference type="ARBA" id="ARBA00018569"/>
    </source>
</evidence>
<dbReference type="CDD" id="cd05247">
    <property type="entry name" value="UDP_G4E_1_SDR_e"/>
    <property type="match status" value="1"/>
</dbReference>
<feature type="domain" description="NAD(P)-binding" evidence="10">
    <location>
        <begin position="4"/>
        <end position="322"/>
    </location>
</feature>
<evidence type="ECO:0000256" key="4">
    <source>
        <dbReference type="ARBA" id="ARBA00007637"/>
    </source>
</evidence>
<dbReference type="GO" id="GO:0003978">
    <property type="term" value="F:UDP-glucose 4-epimerase activity"/>
    <property type="evidence" value="ECO:0007669"/>
    <property type="project" value="UniProtKB-EC"/>
</dbReference>
<dbReference type="InterPro" id="IPR036291">
    <property type="entry name" value="NAD(P)-bd_dom_sf"/>
</dbReference>
<dbReference type="NCBIfam" id="TIGR01179">
    <property type="entry name" value="galE"/>
    <property type="match status" value="1"/>
</dbReference>
<evidence type="ECO:0000256" key="3">
    <source>
        <dbReference type="ARBA" id="ARBA00004947"/>
    </source>
</evidence>
<dbReference type="Proteomes" id="UP001528850">
    <property type="component" value="Unassembled WGS sequence"/>
</dbReference>
<comment type="caution">
    <text evidence="11">The sequence shown here is derived from an EMBL/GenBank/DDBJ whole genome shotgun (WGS) entry which is preliminary data.</text>
</comment>
<evidence type="ECO:0000256" key="1">
    <source>
        <dbReference type="ARBA" id="ARBA00000083"/>
    </source>
</evidence>
<dbReference type="Gene3D" id="3.90.25.10">
    <property type="entry name" value="UDP-galactose 4-epimerase, domain 1"/>
    <property type="match status" value="1"/>
</dbReference>
<dbReference type="NCBIfam" id="NF007956">
    <property type="entry name" value="PRK10675.1"/>
    <property type="match status" value="1"/>
</dbReference>
<dbReference type="Pfam" id="PF16363">
    <property type="entry name" value="GDP_Man_Dehyd"/>
    <property type="match status" value="1"/>
</dbReference>
<evidence type="ECO:0000256" key="2">
    <source>
        <dbReference type="ARBA" id="ARBA00001911"/>
    </source>
</evidence>
<sequence length="339" mass="37220">MKILVCGGAGYIGSHTVVELVQRGHEVLVFDNFCNASRRAIEHIERVTGRDIPFVEADIRDRAALDAVFHDFTADVVIHFAALKSVGESTEKPLDYFDNNITGTIVLLQAMRDHRVSRLVFSSSATVYGLAERCPIDETAPLSVTNPYGRTKLVMEELIGDLVASDPGFRAGILRYFNPAGAHPSGLLGEDPNGRPNNLMPYVSQVAIGRLPVLQVFGNDYDTADGTGVRDYIHVVDLARAHVDAVQRLADHDGFTVNLGTGRGYSVLEVVAAFEQASGRHVPYEINTRRPGDVGICYADPALAQKILGWRAELGLQRMCEDAWRWQSMFPQGFATPRP</sequence>
<dbReference type="PANTHER" id="PTHR43725">
    <property type="entry name" value="UDP-GLUCOSE 4-EPIMERASE"/>
    <property type="match status" value="1"/>
</dbReference>
<comment type="catalytic activity">
    <reaction evidence="1 9">
        <text>UDP-alpha-D-glucose = UDP-alpha-D-galactose</text>
        <dbReference type="Rhea" id="RHEA:22168"/>
        <dbReference type="ChEBI" id="CHEBI:58885"/>
        <dbReference type="ChEBI" id="CHEBI:66914"/>
        <dbReference type="EC" id="5.1.3.2"/>
    </reaction>
</comment>
<keyword evidence="7 9" id="KW-0520">NAD</keyword>
<evidence type="ECO:0000256" key="7">
    <source>
        <dbReference type="ARBA" id="ARBA00023027"/>
    </source>
</evidence>
<dbReference type="InterPro" id="IPR016040">
    <property type="entry name" value="NAD(P)-bd_dom"/>
</dbReference>
<comment type="cofactor">
    <cofactor evidence="2 9">
        <name>NAD(+)</name>
        <dbReference type="ChEBI" id="CHEBI:57540"/>
    </cofactor>
</comment>
<dbReference type="PANTHER" id="PTHR43725:SF47">
    <property type="entry name" value="UDP-GLUCOSE 4-EPIMERASE"/>
    <property type="match status" value="1"/>
</dbReference>
<reference evidence="11 12" key="1">
    <citation type="journal article" date="2024" name="Curr. Microbiol.">
        <title>Luteibacter sahnii sp. nov., A Novel Yellow-Colored Xanthomonadin Pigment Producing Probiotic Bacterium from Healthy Rice Seed Microbiome.</title>
        <authorList>
            <person name="Jaiswal G."/>
            <person name="Rana R."/>
            <person name="Nayak P.K."/>
            <person name="Chouhan R."/>
            <person name="Gandhi S.G."/>
            <person name="Patel H.K."/>
            <person name="Patil P.B."/>
        </authorList>
    </citation>
    <scope>NUCLEOTIDE SEQUENCE [LARGE SCALE GENOMIC DNA]</scope>
    <source>
        <strain evidence="11 12">PPL201</strain>
    </source>
</reference>
<dbReference type="Gene3D" id="3.40.50.720">
    <property type="entry name" value="NAD(P)-binding Rossmann-like Domain"/>
    <property type="match status" value="1"/>
</dbReference>
<organism evidence="11 12">
    <name type="scientific">Luteibacter sahnii</name>
    <dbReference type="NCBI Taxonomy" id="3021977"/>
    <lineage>
        <taxon>Bacteria</taxon>
        <taxon>Pseudomonadati</taxon>
        <taxon>Pseudomonadota</taxon>
        <taxon>Gammaproteobacteria</taxon>
        <taxon>Lysobacterales</taxon>
        <taxon>Rhodanobacteraceae</taxon>
        <taxon>Luteibacter</taxon>
    </lineage>
</organism>
<dbReference type="InterPro" id="IPR005886">
    <property type="entry name" value="UDP_G4E"/>
</dbReference>
<proteinExistence type="inferred from homology"/>
<evidence type="ECO:0000256" key="9">
    <source>
        <dbReference type="RuleBase" id="RU366046"/>
    </source>
</evidence>
<comment type="pathway">
    <text evidence="3 9">Carbohydrate metabolism; galactose metabolism.</text>
</comment>
<comment type="subunit">
    <text evidence="9">Homodimer.</text>
</comment>
<evidence type="ECO:0000259" key="10">
    <source>
        <dbReference type="Pfam" id="PF16363"/>
    </source>
</evidence>
<comment type="similarity">
    <text evidence="4 9">Belongs to the NAD(P)-dependent epimerase/dehydratase family.</text>
</comment>
<evidence type="ECO:0000256" key="5">
    <source>
        <dbReference type="ARBA" id="ARBA00013189"/>
    </source>
</evidence>
<protein>
    <recommendedName>
        <fullName evidence="6 9">UDP-glucose 4-epimerase</fullName>
        <ecNumber evidence="5 9">5.1.3.2</ecNumber>
    </recommendedName>
</protein>
<dbReference type="SUPFAM" id="SSF51735">
    <property type="entry name" value="NAD(P)-binding Rossmann-fold domains"/>
    <property type="match status" value="1"/>
</dbReference>
<name>A0ABT6BA73_9GAMM</name>